<evidence type="ECO:0000259" key="1">
    <source>
        <dbReference type="Pfam" id="PF00534"/>
    </source>
</evidence>
<dbReference type="InterPro" id="IPR001296">
    <property type="entry name" value="Glyco_trans_1"/>
</dbReference>
<sequence>MNNRKIAIVHEWFSTVAGSEQVVEQMLEVFPHADVFFVVANPETVERAAFLRGKKITTSFIQKLPGALRSYQRYLPLMPMAVEQWDFSGYDIVISSAHAVSKGVLTGPDQLHISYVHSPMRYAWDLQHQYLRESGLTKGLKSLIARWMLHKLRIWDYRTAAGVDHFVANSGFIGRRIKKVYGRESVVIYPPVDVHTFELCAEKKDFYLIASRLVPYKRVDLVVEAFSSMPDKQLIVIGDGPEMNKVKRLAGPNVKILGYQPLPELKRYMQSARAFVFAAEEDFGITPVEAQACGTPVIAYGKGGSRETVVHSGDERRRTGIWFDHQTVESVVDAVNRFEQLPNGISPAVCRAHAEKFSTTRFKDEFRSYVDACWAQFNASRNAGGVAGTRAAGIIHGRSDECVVEMTLEDAADGMRGFRG</sequence>
<dbReference type="PANTHER" id="PTHR45947:SF3">
    <property type="entry name" value="SULFOQUINOVOSYL TRANSFERASE SQD2"/>
    <property type="match status" value="1"/>
</dbReference>
<evidence type="ECO:0000259" key="2">
    <source>
        <dbReference type="Pfam" id="PF13439"/>
    </source>
</evidence>
<dbReference type="OrthoDB" id="9801609at2"/>
<dbReference type="GO" id="GO:0016757">
    <property type="term" value="F:glycosyltransferase activity"/>
    <property type="evidence" value="ECO:0007669"/>
    <property type="project" value="InterPro"/>
</dbReference>
<dbReference type="SUPFAM" id="SSF53756">
    <property type="entry name" value="UDP-Glycosyltransferase/glycogen phosphorylase"/>
    <property type="match status" value="1"/>
</dbReference>
<feature type="domain" description="Glycosyltransferase subfamily 4-like N-terminal" evidence="2">
    <location>
        <begin position="18"/>
        <end position="194"/>
    </location>
</feature>
<evidence type="ECO:0000313" key="4">
    <source>
        <dbReference type="Proteomes" id="UP000054624"/>
    </source>
</evidence>
<evidence type="ECO:0000313" key="3">
    <source>
        <dbReference type="EMBL" id="SAK49562.1"/>
    </source>
</evidence>
<name>A0A157ZVJ6_9BURK</name>
<organism evidence="3 4">
    <name type="scientific">Caballeronia temeraria</name>
    <dbReference type="NCBI Taxonomy" id="1777137"/>
    <lineage>
        <taxon>Bacteria</taxon>
        <taxon>Pseudomonadati</taxon>
        <taxon>Pseudomonadota</taxon>
        <taxon>Betaproteobacteria</taxon>
        <taxon>Burkholderiales</taxon>
        <taxon>Burkholderiaceae</taxon>
        <taxon>Caballeronia</taxon>
    </lineage>
</organism>
<dbReference type="Pfam" id="PF13439">
    <property type="entry name" value="Glyco_transf_4"/>
    <property type="match status" value="1"/>
</dbReference>
<dbReference type="RefSeq" id="WP_061159306.1">
    <property type="nucleotide sequence ID" value="NZ_FCOI02000003.1"/>
</dbReference>
<dbReference type="EMBL" id="FCOI02000003">
    <property type="protein sequence ID" value="SAK49562.1"/>
    <property type="molecule type" value="Genomic_DNA"/>
</dbReference>
<keyword evidence="4" id="KW-1185">Reference proteome</keyword>
<proteinExistence type="predicted"/>
<feature type="domain" description="Glycosyl transferase family 1" evidence="1">
    <location>
        <begin position="201"/>
        <end position="346"/>
    </location>
</feature>
<dbReference type="InterPro" id="IPR028098">
    <property type="entry name" value="Glyco_trans_4-like_N"/>
</dbReference>
<dbReference type="InterPro" id="IPR050194">
    <property type="entry name" value="Glycosyltransferase_grp1"/>
</dbReference>
<dbReference type="AlphaFoldDB" id="A0A157ZVJ6"/>
<keyword evidence="3" id="KW-0808">Transferase</keyword>
<protein>
    <submittedName>
        <fullName evidence="3">Group 1 glycosyl transferase</fullName>
    </submittedName>
</protein>
<reference evidence="4" key="1">
    <citation type="submission" date="2016-01" db="EMBL/GenBank/DDBJ databases">
        <authorList>
            <person name="Peeters Charlotte."/>
        </authorList>
    </citation>
    <scope>NUCLEOTIDE SEQUENCE [LARGE SCALE GENOMIC DNA]</scope>
</reference>
<gene>
    <name evidence="3" type="ORF">AWB76_01346</name>
</gene>
<dbReference type="Proteomes" id="UP000054624">
    <property type="component" value="Unassembled WGS sequence"/>
</dbReference>
<accession>A0A157ZVJ6</accession>
<dbReference type="CDD" id="cd03804">
    <property type="entry name" value="GT4_WbaZ-like"/>
    <property type="match status" value="1"/>
</dbReference>
<dbReference type="STRING" id="1777137.AWB76_01346"/>
<dbReference type="PANTHER" id="PTHR45947">
    <property type="entry name" value="SULFOQUINOVOSYL TRANSFERASE SQD2"/>
    <property type="match status" value="1"/>
</dbReference>
<dbReference type="Pfam" id="PF00534">
    <property type="entry name" value="Glycos_transf_1"/>
    <property type="match status" value="1"/>
</dbReference>
<dbReference type="Gene3D" id="3.40.50.2000">
    <property type="entry name" value="Glycogen Phosphorylase B"/>
    <property type="match status" value="2"/>
</dbReference>